<evidence type="ECO:0000313" key="2">
    <source>
        <dbReference type="Proteomes" id="UP001190700"/>
    </source>
</evidence>
<gene>
    <name evidence="1" type="ORF">CYMTET_11873</name>
</gene>
<dbReference type="EMBL" id="LGRX02004463">
    <property type="protein sequence ID" value="KAK3280279.1"/>
    <property type="molecule type" value="Genomic_DNA"/>
</dbReference>
<dbReference type="AlphaFoldDB" id="A0AAE0LD14"/>
<name>A0AAE0LD14_9CHLO</name>
<sequence>MFLLRFRDAKMKEDTISLELEANGVMTKATKNTGRSLRTEENLLRHDGAKVARNAPRAANRAEKQAALDDKENTQRMQLNRSCDFKYKHPRCLRLFASQRRLDDHRCLGVEREATQKAAIPTLIDLQRGWFGSGAAITVHEVVI</sequence>
<organism evidence="1 2">
    <name type="scientific">Cymbomonas tetramitiformis</name>
    <dbReference type="NCBI Taxonomy" id="36881"/>
    <lineage>
        <taxon>Eukaryota</taxon>
        <taxon>Viridiplantae</taxon>
        <taxon>Chlorophyta</taxon>
        <taxon>Pyramimonadophyceae</taxon>
        <taxon>Pyramimonadales</taxon>
        <taxon>Pyramimonadaceae</taxon>
        <taxon>Cymbomonas</taxon>
    </lineage>
</organism>
<keyword evidence="2" id="KW-1185">Reference proteome</keyword>
<comment type="caution">
    <text evidence="1">The sequence shown here is derived from an EMBL/GenBank/DDBJ whole genome shotgun (WGS) entry which is preliminary data.</text>
</comment>
<protein>
    <submittedName>
        <fullName evidence="1">Uncharacterized protein</fullName>
    </submittedName>
</protein>
<dbReference type="Proteomes" id="UP001190700">
    <property type="component" value="Unassembled WGS sequence"/>
</dbReference>
<evidence type="ECO:0000313" key="1">
    <source>
        <dbReference type="EMBL" id="KAK3280279.1"/>
    </source>
</evidence>
<accession>A0AAE0LD14</accession>
<proteinExistence type="predicted"/>
<reference evidence="1 2" key="1">
    <citation type="journal article" date="2015" name="Genome Biol. Evol.">
        <title>Comparative Genomics of a Bacterivorous Green Alga Reveals Evolutionary Causalities and Consequences of Phago-Mixotrophic Mode of Nutrition.</title>
        <authorList>
            <person name="Burns J.A."/>
            <person name="Paasch A."/>
            <person name="Narechania A."/>
            <person name="Kim E."/>
        </authorList>
    </citation>
    <scope>NUCLEOTIDE SEQUENCE [LARGE SCALE GENOMIC DNA]</scope>
    <source>
        <strain evidence="1 2">PLY_AMNH</strain>
    </source>
</reference>